<dbReference type="KEGG" id="tad:TRIADDRAFT_51965"/>
<sequence>MSDPYECVPTALKLKSSSSKNKKKKHKKKDRQEESHQETAEKNADQGSYSPERTKAELAFRKIQEKRQSEKIKKLASKTHKQRVEQLNAYLDSLTEHYDIPKIANDVMSSNHAKYLTFGQLGNGTESKWG</sequence>
<evidence type="ECO:0008006" key="5">
    <source>
        <dbReference type="Google" id="ProtNLM"/>
    </source>
</evidence>
<evidence type="ECO:0000256" key="1">
    <source>
        <dbReference type="ARBA" id="ARBA00008948"/>
    </source>
</evidence>
<dbReference type="eggNOG" id="KOG3410">
    <property type="taxonomic scope" value="Eukaryota"/>
</dbReference>
<dbReference type="PANTHER" id="PTHR13282">
    <property type="entry name" value="PROTEIN FAM32A"/>
    <property type="match status" value="1"/>
</dbReference>
<dbReference type="RefSeq" id="XP_002107949.1">
    <property type="nucleotide sequence ID" value="XM_002107913.1"/>
</dbReference>
<gene>
    <name evidence="3" type="ORF">TRIADDRAFT_51965</name>
</gene>
<keyword evidence="4" id="KW-1185">Reference proteome</keyword>
<dbReference type="OMA" id="MSDEYQH"/>
<dbReference type="InParanoid" id="B3RLD2"/>
<evidence type="ECO:0000256" key="2">
    <source>
        <dbReference type="SAM" id="MobiDB-lite"/>
    </source>
</evidence>
<accession>B3RLD2</accession>
<dbReference type="GO" id="GO:0005730">
    <property type="term" value="C:nucleolus"/>
    <property type="evidence" value="ECO:0000318"/>
    <property type="project" value="GO_Central"/>
</dbReference>
<name>B3RLD2_TRIAD</name>
<protein>
    <recommendedName>
        <fullName evidence="5">Protein FAM32A</fullName>
    </recommendedName>
</protein>
<reference evidence="3 4" key="1">
    <citation type="journal article" date="2008" name="Nature">
        <title>The Trichoplax genome and the nature of placozoans.</title>
        <authorList>
            <person name="Srivastava M."/>
            <person name="Begovic E."/>
            <person name="Chapman J."/>
            <person name="Putnam N.H."/>
            <person name="Hellsten U."/>
            <person name="Kawashima T."/>
            <person name="Kuo A."/>
            <person name="Mitros T."/>
            <person name="Salamov A."/>
            <person name="Carpenter M.L."/>
            <person name="Signorovitch A.Y."/>
            <person name="Moreno M.A."/>
            <person name="Kamm K."/>
            <person name="Grimwood J."/>
            <person name="Schmutz J."/>
            <person name="Shapiro H."/>
            <person name="Grigoriev I.V."/>
            <person name="Buss L.W."/>
            <person name="Schierwater B."/>
            <person name="Dellaporta S.L."/>
            <person name="Rokhsar D.S."/>
        </authorList>
    </citation>
    <scope>NUCLEOTIDE SEQUENCE [LARGE SCALE GENOMIC DNA]</scope>
    <source>
        <strain evidence="3 4">Grell-BS-1999</strain>
    </source>
</reference>
<comment type="similarity">
    <text evidence="1">Belongs to the FAM32 family.</text>
</comment>
<dbReference type="FunCoup" id="B3RLD2">
    <property type="interactions" value="933"/>
</dbReference>
<dbReference type="Proteomes" id="UP000009022">
    <property type="component" value="Unassembled WGS sequence"/>
</dbReference>
<feature type="region of interest" description="Disordered" evidence="2">
    <location>
        <begin position="1"/>
        <end position="57"/>
    </location>
</feature>
<dbReference type="InterPro" id="IPR013865">
    <property type="entry name" value="FAM32A"/>
</dbReference>
<feature type="compositionally biased region" description="Basic residues" evidence="2">
    <location>
        <begin position="20"/>
        <end position="29"/>
    </location>
</feature>
<dbReference type="STRING" id="10228.B3RLD2"/>
<organism evidence="3 4">
    <name type="scientific">Trichoplax adhaerens</name>
    <name type="common">Trichoplax reptans</name>
    <dbReference type="NCBI Taxonomy" id="10228"/>
    <lineage>
        <taxon>Eukaryota</taxon>
        <taxon>Metazoa</taxon>
        <taxon>Placozoa</taxon>
        <taxon>Uniplacotomia</taxon>
        <taxon>Trichoplacea</taxon>
        <taxon>Trichoplacidae</taxon>
        <taxon>Trichoplax</taxon>
    </lineage>
</organism>
<feature type="compositionally biased region" description="Basic and acidic residues" evidence="2">
    <location>
        <begin position="30"/>
        <end position="44"/>
    </location>
</feature>
<dbReference type="HOGENOM" id="CLU_098435_3_0_1"/>
<dbReference type="EMBL" id="DS985241">
    <property type="protein sequence ID" value="EDV28747.1"/>
    <property type="molecule type" value="Genomic_DNA"/>
</dbReference>
<proteinExistence type="inferred from homology"/>
<dbReference type="AlphaFoldDB" id="B3RLD2"/>
<dbReference type="CTD" id="6749939"/>
<dbReference type="PhylomeDB" id="B3RLD2"/>
<dbReference type="OrthoDB" id="205403at2759"/>
<dbReference type="GeneID" id="6749939"/>
<evidence type="ECO:0000313" key="3">
    <source>
        <dbReference type="EMBL" id="EDV28747.1"/>
    </source>
</evidence>
<dbReference type="PANTHER" id="PTHR13282:SF6">
    <property type="entry name" value="PROTEIN FAM32A"/>
    <property type="match status" value="1"/>
</dbReference>
<evidence type="ECO:0000313" key="4">
    <source>
        <dbReference type="Proteomes" id="UP000009022"/>
    </source>
</evidence>